<evidence type="ECO:0000256" key="4">
    <source>
        <dbReference type="SAM" id="MobiDB-lite"/>
    </source>
</evidence>
<gene>
    <name evidence="6" type="primary">tycC</name>
    <name evidence="6" type="ORF">SPIL2461_LOCUS11865</name>
</gene>
<dbReference type="Pfam" id="PF00550">
    <property type="entry name" value="PP-binding"/>
    <property type="match status" value="1"/>
</dbReference>
<dbReference type="InterPro" id="IPR042099">
    <property type="entry name" value="ANL_N_sf"/>
</dbReference>
<sequence>MSGVYRDRRAGPAGQVGDNDVGLATRRFGQFGKSFKRHGFHCVRLLVGQLSRWSPLPQFTVPGIFYLLTVSLRFRLLSLPRGARLYRTGDLVRWTDSGSLQYFGRIDGQVKIRGQRIELGEIEARLLEHQAVRECVVHCHTLAHHEKVIVSYWTSKAGVEDSELEEHLKAELPEYMLPQVLMKLERLPINANGKVDRQAQLQSSFAAVLGLEASEVPVSASFFTLGGHSLSVGRLVNLIRRDLNISITIADVYSTPSVQKLAELADRHAQQAAEKQAAQGERKKEASPDGFPPDRYPSSFQQRSLHQMANVSAAASAALNVAFCCHVRALAATPTTCQL</sequence>
<dbReference type="PROSITE" id="PS50075">
    <property type="entry name" value="CARRIER"/>
    <property type="match status" value="1"/>
</dbReference>
<dbReference type="OrthoDB" id="416786at2759"/>
<dbReference type="Gene3D" id="1.10.1200.10">
    <property type="entry name" value="ACP-like"/>
    <property type="match status" value="1"/>
</dbReference>
<protein>
    <submittedName>
        <fullName evidence="6">TycC protein</fullName>
    </submittedName>
</protein>
<keyword evidence="2" id="KW-0597">Phosphoprotein</keyword>
<feature type="region of interest" description="Disordered" evidence="4">
    <location>
        <begin position="272"/>
        <end position="299"/>
    </location>
</feature>
<dbReference type="SUPFAM" id="SSF47336">
    <property type="entry name" value="ACP-like"/>
    <property type="match status" value="1"/>
</dbReference>
<dbReference type="GO" id="GO:0016874">
    <property type="term" value="F:ligase activity"/>
    <property type="evidence" value="ECO:0007669"/>
    <property type="project" value="UniProtKB-KW"/>
</dbReference>
<dbReference type="InterPro" id="IPR025110">
    <property type="entry name" value="AMP-bd_C"/>
</dbReference>
<accession>A0A812SB37</accession>
<dbReference type="GO" id="GO:0044550">
    <property type="term" value="P:secondary metabolite biosynthetic process"/>
    <property type="evidence" value="ECO:0007669"/>
    <property type="project" value="TreeGrafter"/>
</dbReference>
<dbReference type="Gene3D" id="3.30.300.30">
    <property type="match status" value="1"/>
</dbReference>
<comment type="caution">
    <text evidence="6">The sequence shown here is derived from an EMBL/GenBank/DDBJ whole genome shotgun (WGS) entry which is preliminary data.</text>
</comment>
<dbReference type="GO" id="GO:0031177">
    <property type="term" value="F:phosphopantetheine binding"/>
    <property type="evidence" value="ECO:0007669"/>
    <property type="project" value="InterPro"/>
</dbReference>
<evidence type="ECO:0000313" key="6">
    <source>
        <dbReference type="EMBL" id="CAE7469401.1"/>
    </source>
</evidence>
<keyword evidence="1" id="KW-0596">Phosphopantetheine</keyword>
<evidence type="ECO:0000313" key="7">
    <source>
        <dbReference type="Proteomes" id="UP000649617"/>
    </source>
</evidence>
<dbReference type="SUPFAM" id="SSF56801">
    <property type="entry name" value="Acetyl-CoA synthetase-like"/>
    <property type="match status" value="1"/>
</dbReference>
<dbReference type="Proteomes" id="UP000649617">
    <property type="component" value="Unassembled WGS sequence"/>
</dbReference>
<dbReference type="InterPro" id="IPR036736">
    <property type="entry name" value="ACP-like_sf"/>
</dbReference>
<dbReference type="InterPro" id="IPR009081">
    <property type="entry name" value="PP-bd_ACP"/>
</dbReference>
<dbReference type="PANTHER" id="PTHR45527">
    <property type="entry name" value="NONRIBOSOMAL PEPTIDE SYNTHETASE"/>
    <property type="match status" value="1"/>
</dbReference>
<dbReference type="AlphaFoldDB" id="A0A812SB37"/>
<dbReference type="InterPro" id="IPR020806">
    <property type="entry name" value="PKS_PP-bd"/>
</dbReference>
<reference evidence="6" key="1">
    <citation type="submission" date="2021-02" db="EMBL/GenBank/DDBJ databases">
        <authorList>
            <person name="Dougan E. K."/>
            <person name="Rhodes N."/>
            <person name="Thang M."/>
            <person name="Chan C."/>
        </authorList>
    </citation>
    <scope>NUCLEOTIDE SEQUENCE</scope>
</reference>
<dbReference type="Gene3D" id="3.40.50.12780">
    <property type="entry name" value="N-terminal domain of ligase-like"/>
    <property type="match status" value="1"/>
</dbReference>
<name>A0A812SB37_SYMPI</name>
<organism evidence="6 7">
    <name type="scientific">Symbiodinium pilosum</name>
    <name type="common">Dinoflagellate</name>
    <dbReference type="NCBI Taxonomy" id="2952"/>
    <lineage>
        <taxon>Eukaryota</taxon>
        <taxon>Sar</taxon>
        <taxon>Alveolata</taxon>
        <taxon>Dinophyceae</taxon>
        <taxon>Suessiales</taxon>
        <taxon>Symbiodiniaceae</taxon>
        <taxon>Symbiodinium</taxon>
    </lineage>
</organism>
<dbReference type="GO" id="GO:0005737">
    <property type="term" value="C:cytoplasm"/>
    <property type="evidence" value="ECO:0007669"/>
    <property type="project" value="TreeGrafter"/>
</dbReference>
<dbReference type="FunFam" id="3.30.300.30:FF:000010">
    <property type="entry name" value="Enterobactin synthetase component F"/>
    <property type="match status" value="1"/>
</dbReference>
<dbReference type="EMBL" id="CAJNIZ010023449">
    <property type="protein sequence ID" value="CAE7469401.1"/>
    <property type="molecule type" value="Genomic_DNA"/>
</dbReference>
<dbReference type="GO" id="GO:0043041">
    <property type="term" value="P:amino acid activation for nonribosomal peptide biosynthetic process"/>
    <property type="evidence" value="ECO:0007669"/>
    <property type="project" value="TreeGrafter"/>
</dbReference>
<evidence type="ECO:0000256" key="1">
    <source>
        <dbReference type="ARBA" id="ARBA00022450"/>
    </source>
</evidence>
<evidence type="ECO:0000256" key="3">
    <source>
        <dbReference type="ARBA" id="ARBA00022598"/>
    </source>
</evidence>
<proteinExistence type="predicted"/>
<dbReference type="InterPro" id="IPR045851">
    <property type="entry name" value="AMP-bd_C_sf"/>
</dbReference>
<keyword evidence="3" id="KW-0436">Ligase</keyword>
<feature type="domain" description="Carrier" evidence="5">
    <location>
        <begin position="192"/>
        <end position="269"/>
    </location>
</feature>
<dbReference type="Pfam" id="PF13193">
    <property type="entry name" value="AMP-binding_C"/>
    <property type="match status" value="1"/>
</dbReference>
<keyword evidence="7" id="KW-1185">Reference proteome</keyword>
<dbReference type="PANTHER" id="PTHR45527:SF1">
    <property type="entry name" value="FATTY ACID SYNTHASE"/>
    <property type="match status" value="1"/>
</dbReference>
<dbReference type="SMART" id="SM00823">
    <property type="entry name" value="PKS_PP"/>
    <property type="match status" value="1"/>
</dbReference>
<evidence type="ECO:0000259" key="5">
    <source>
        <dbReference type="PROSITE" id="PS50075"/>
    </source>
</evidence>
<evidence type="ECO:0000256" key="2">
    <source>
        <dbReference type="ARBA" id="ARBA00022553"/>
    </source>
</evidence>